<organism evidence="1 2">
    <name type="scientific">Trifolium subterraneum</name>
    <name type="common">Subterranean clover</name>
    <dbReference type="NCBI Taxonomy" id="3900"/>
    <lineage>
        <taxon>Eukaryota</taxon>
        <taxon>Viridiplantae</taxon>
        <taxon>Streptophyta</taxon>
        <taxon>Embryophyta</taxon>
        <taxon>Tracheophyta</taxon>
        <taxon>Spermatophyta</taxon>
        <taxon>Magnoliopsida</taxon>
        <taxon>eudicotyledons</taxon>
        <taxon>Gunneridae</taxon>
        <taxon>Pentapetalae</taxon>
        <taxon>rosids</taxon>
        <taxon>fabids</taxon>
        <taxon>Fabales</taxon>
        <taxon>Fabaceae</taxon>
        <taxon>Papilionoideae</taxon>
        <taxon>50 kb inversion clade</taxon>
        <taxon>NPAAA clade</taxon>
        <taxon>Hologalegina</taxon>
        <taxon>IRL clade</taxon>
        <taxon>Trifolieae</taxon>
        <taxon>Trifolium</taxon>
    </lineage>
</organism>
<reference evidence="2" key="1">
    <citation type="journal article" date="2017" name="Front. Plant Sci.">
        <title>Climate Clever Clovers: New Paradigm to Reduce the Environmental Footprint of Ruminants by Breeding Low Methanogenic Forages Utilizing Haplotype Variation.</title>
        <authorList>
            <person name="Kaur P."/>
            <person name="Appels R."/>
            <person name="Bayer P.E."/>
            <person name="Keeble-Gagnere G."/>
            <person name="Wang J."/>
            <person name="Hirakawa H."/>
            <person name="Shirasawa K."/>
            <person name="Vercoe P."/>
            <person name="Stefanova K."/>
            <person name="Durmic Z."/>
            <person name="Nichols P."/>
            <person name="Revell C."/>
            <person name="Isobe S.N."/>
            <person name="Edwards D."/>
            <person name="Erskine W."/>
        </authorList>
    </citation>
    <scope>NUCLEOTIDE SEQUENCE [LARGE SCALE GENOMIC DNA]</scope>
    <source>
        <strain evidence="2">cv. Daliak</strain>
    </source>
</reference>
<evidence type="ECO:0000313" key="1">
    <source>
        <dbReference type="EMBL" id="GAU33987.1"/>
    </source>
</evidence>
<protein>
    <submittedName>
        <fullName evidence="1">Uncharacterized protein</fullName>
    </submittedName>
</protein>
<proteinExistence type="predicted"/>
<gene>
    <name evidence="1" type="ORF">TSUD_212480</name>
</gene>
<dbReference type="EMBL" id="DF973543">
    <property type="protein sequence ID" value="GAU33987.1"/>
    <property type="molecule type" value="Genomic_DNA"/>
</dbReference>
<accession>A0A2Z6NVA4</accession>
<dbReference type="Proteomes" id="UP000242715">
    <property type="component" value="Unassembled WGS sequence"/>
</dbReference>
<evidence type="ECO:0000313" key="2">
    <source>
        <dbReference type="Proteomes" id="UP000242715"/>
    </source>
</evidence>
<name>A0A2Z6NVA4_TRISU</name>
<keyword evidence="2" id="KW-1185">Reference proteome</keyword>
<dbReference type="AlphaFoldDB" id="A0A2Z6NVA4"/>
<sequence>MTLSSRSRFAPDREMAIRKELQFPFLLDFTGYAPFGQPPLAQRLEHRICNATIIGSFAKALLPFKRIRGMSSPDKVLRFASNKTISAKEDIPKKKRSYMVLSIYETQAQLIAQN</sequence>